<dbReference type="OrthoDB" id="531457at2"/>
<dbReference type="Pfam" id="PF03992">
    <property type="entry name" value="ABM"/>
    <property type="match status" value="1"/>
</dbReference>
<proteinExistence type="predicted"/>
<name>A0A0D8ZZ23_9CYAN</name>
<feature type="domain" description="ABM" evidence="1">
    <location>
        <begin position="1"/>
        <end position="64"/>
    </location>
</feature>
<accession>A0A0D8ZZ23</accession>
<dbReference type="EMBL" id="JYON01000005">
    <property type="protein sequence ID" value="KJH72466.1"/>
    <property type="molecule type" value="Genomic_DNA"/>
</dbReference>
<evidence type="ECO:0000313" key="3">
    <source>
        <dbReference type="Proteomes" id="UP000032452"/>
    </source>
</evidence>
<dbReference type="STRING" id="1618023.UH38_06790"/>
<gene>
    <name evidence="2" type="ORF">UH38_06790</name>
</gene>
<organism evidence="2 3">
    <name type="scientific">Aliterella atlantica CENA595</name>
    <dbReference type="NCBI Taxonomy" id="1618023"/>
    <lineage>
        <taxon>Bacteria</taxon>
        <taxon>Bacillati</taxon>
        <taxon>Cyanobacteriota</taxon>
        <taxon>Cyanophyceae</taxon>
        <taxon>Chroococcidiopsidales</taxon>
        <taxon>Aliterellaceae</taxon>
        <taxon>Aliterella</taxon>
    </lineage>
</organism>
<evidence type="ECO:0000259" key="1">
    <source>
        <dbReference type="Pfam" id="PF03992"/>
    </source>
</evidence>
<dbReference type="InterPro" id="IPR022512">
    <property type="entry name" value="CHP03792"/>
</dbReference>
<dbReference type="Gene3D" id="3.30.70.100">
    <property type="match status" value="1"/>
</dbReference>
<keyword evidence="3" id="KW-1185">Reference proteome</keyword>
<comment type="caution">
    <text evidence="2">The sequence shown here is derived from an EMBL/GenBank/DDBJ whole genome shotgun (WGS) entry which is preliminary data.</text>
</comment>
<dbReference type="SUPFAM" id="SSF54909">
    <property type="entry name" value="Dimeric alpha+beta barrel"/>
    <property type="match status" value="1"/>
</dbReference>
<dbReference type="NCBIfam" id="TIGR03792">
    <property type="entry name" value="TIGR03792 family protein"/>
    <property type="match status" value="1"/>
</dbReference>
<evidence type="ECO:0000313" key="2">
    <source>
        <dbReference type="EMBL" id="KJH72466.1"/>
    </source>
</evidence>
<sequence length="100" mass="11545">MVIEFLRIEVTAQYREQYLQLDREIWTTALAKCPGFISKEVLLNPNKPAEVILIIRWASREEWKSTSCQLLAEVEAQFALATGSIHHQIIESVEYQVIAQ</sequence>
<protein>
    <submittedName>
        <fullName evidence="2">Cyanobacterial protein, TIGR03792 family</fullName>
    </submittedName>
</protein>
<dbReference type="Proteomes" id="UP000032452">
    <property type="component" value="Unassembled WGS sequence"/>
</dbReference>
<dbReference type="InterPro" id="IPR007138">
    <property type="entry name" value="ABM_dom"/>
</dbReference>
<reference evidence="2 3" key="1">
    <citation type="submission" date="2015-02" db="EMBL/GenBank/DDBJ databases">
        <title>Draft genome of a novel marine cyanobacterium (Chroococcales) isolated from South Atlantic Ocean.</title>
        <authorList>
            <person name="Rigonato J."/>
            <person name="Alvarenga D.O."/>
            <person name="Branco L.H."/>
            <person name="Varani A.M."/>
            <person name="Brandini F.P."/>
            <person name="Fiore M.F."/>
        </authorList>
    </citation>
    <scope>NUCLEOTIDE SEQUENCE [LARGE SCALE GENOMIC DNA]</scope>
    <source>
        <strain evidence="2 3">CENA595</strain>
    </source>
</reference>
<dbReference type="InterPro" id="IPR011008">
    <property type="entry name" value="Dimeric_a/b-barrel"/>
</dbReference>
<dbReference type="AlphaFoldDB" id="A0A0D8ZZ23"/>